<organism evidence="13 14">
    <name type="scientific">Paraburkholderia xenovorans (strain LB400)</name>
    <dbReference type="NCBI Taxonomy" id="266265"/>
    <lineage>
        <taxon>Bacteria</taxon>
        <taxon>Pseudomonadati</taxon>
        <taxon>Pseudomonadota</taxon>
        <taxon>Betaproteobacteria</taxon>
        <taxon>Burkholderiales</taxon>
        <taxon>Burkholderiaceae</taxon>
        <taxon>Paraburkholderia</taxon>
    </lineage>
</organism>
<keyword evidence="8" id="KW-0626">Porin</keyword>
<keyword evidence="3" id="KW-0813">Transport</keyword>
<feature type="domain" description="Porin" evidence="12">
    <location>
        <begin position="8"/>
        <end position="345"/>
    </location>
</feature>
<keyword evidence="10" id="KW-0998">Cell outer membrane</keyword>
<dbReference type="PANTHER" id="PTHR34501">
    <property type="entry name" value="PROTEIN YDDL-RELATED"/>
    <property type="match status" value="1"/>
</dbReference>
<keyword evidence="7" id="KW-0406">Ion transport</keyword>
<dbReference type="RefSeq" id="WP_011493130.1">
    <property type="nucleotide sequence ID" value="NC_007952.1"/>
</dbReference>
<dbReference type="SUPFAM" id="SSF56935">
    <property type="entry name" value="Porins"/>
    <property type="match status" value="1"/>
</dbReference>
<keyword evidence="14" id="KW-1185">Reference proteome</keyword>
<dbReference type="InterPro" id="IPR033900">
    <property type="entry name" value="Gram_neg_porin_domain"/>
</dbReference>
<proteinExistence type="predicted"/>
<evidence type="ECO:0000256" key="3">
    <source>
        <dbReference type="ARBA" id="ARBA00022448"/>
    </source>
</evidence>
<evidence type="ECO:0000256" key="6">
    <source>
        <dbReference type="ARBA" id="ARBA00022729"/>
    </source>
</evidence>
<keyword evidence="4" id="KW-1134">Transmembrane beta strand</keyword>
<comment type="subunit">
    <text evidence="2">Homotrimer.</text>
</comment>
<evidence type="ECO:0000256" key="11">
    <source>
        <dbReference type="SAM" id="SignalP"/>
    </source>
</evidence>
<feature type="signal peptide" evidence="11">
    <location>
        <begin position="1"/>
        <end position="21"/>
    </location>
</feature>
<comment type="subcellular location">
    <subcellularLocation>
        <location evidence="1">Cell outer membrane</location>
        <topology evidence="1">Multi-pass membrane protein</topology>
    </subcellularLocation>
</comment>
<evidence type="ECO:0000256" key="10">
    <source>
        <dbReference type="ARBA" id="ARBA00023237"/>
    </source>
</evidence>
<dbReference type="CDD" id="cd00342">
    <property type="entry name" value="gram_neg_porins"/>
    <property type="match status" value="1"/>
</dbReference>
<evidence type="ECO:0000313" key="13">
    <source>
        <dbReference type="EMBL" id="ABE35866.1"/>
    </source>
</evidence>
<dbReference type="InterPro" id="IPR023614">
    <property type="entry name" value="Porin_dom_sf"/>
</dbReference>
<keyword evidence="6 11" id="KW-0732">Signal</keyword>
<feature type="chain" id="PRO_5004182066" evidence="11">
    <location>
        <begin position="22"/>
        <end position="379"/>
    </location>
</feature>
<dbReference type="AlphaFoldDB" id="Q13J73"/>
<dbReference type="KEGG" id="bxe:Bxe_B0061"/>
<dbReference type="KEGG" id="bxb:DR64_5419"/>
<dbReference type="PANTHER" id="PTHR34501:SF9">
    <property type="entry name" value="MAJOR OUTER MEMBRANE PROTEIN P.IA"/>
    <property type="match status" value="1"/>
</dbReference>
<dbReference type="InterPro" id="IPR001702">
    <property type="entry name" value="Porin_Gram-ve"/>
</dbReference>
<dbReference type="GO" id="GO:0046930">
    <property type="term" value="C:pore complex"/>
    <property type="evidence" value="ECO:0007669"/>
    <property type="project" value="UniProtKB-KW"/>
</dbReference>
<dbReference type="GO" id="GO:0009279">
    <property type="term" value="C:cell outer membrane"/>
    <property type="evidence" value="ECO:0007669"/>
    <property type="project" value="UniProtKB-SubCell"/>
</dbReference>
<reference evidence="13 14" key="1">
    <citation type="journal article" date="2006" name="Proc. Natl. Acad. Sci. U.S.A.">
        <title>Burkholderia xenovorans LB400 harbors a multi-replicon, 9.73-Mbp genome shaped for versatility.</title>
        <authorList>
            <person name="Chain P.S."/>
            <person name="Denef V.J."/>
            <person name="Konstantinidis K.T."/>
            <person name="Vergez L.M."/>
            <person name="Agullo L."/>
            <person name="Reyes V.L."/>
            <person name="Hauser L."/>
            <person name="Cordova M."/>
            <person name="Gomez L."/>
            <person name="Gonzalez M."/>
            <person name="Land M."/>
            <person name="Lao V."/>
            <person name="Larimer F."/>
            <person name="LiPuma J.J."/>
            <person name="Mahenthiralingam E."/>
            <person name="Malfatti S.A."/>
            <person name="Marx C.J."/>
            <person name="Parnell J.J."/>
            <person name="Ramette A."/>
            <person name="Richardson P."/>
            <person name="Seeger M."/>
            <person name="Smith D."/>
            <person name="Spilker T."/>
            <person name="Sul W.J."/>
            <person name="Tsoi T.V."/>
            <person name="Ulrich L.E."/>
            <person name="Zhulin I.B."/>
            <person name="Tiedje J.M."/>
        </authorList>
    </citation>
    <scope>NUCLEOTIDE SEQUENCE [LARGE SCALE GENOMIC DNA]</scope>
    <source>
        <strain evidence="13 14">LB400</strain>
    </source>
</reference>
<evidence type="ECO:0000256" key="5">
    <source>
        <dbReference type="ARBA" id="ARBA00022692"/>
    </source>
</evidence>
<evidence type="ECO:0000259" key="12">
    <source>
        <dbReference type="Pfam" id="PF13609"/>
    </source>
</evidence>
<dbReference type="InterPro" id="IPR050298">
    <property type="entry name" value="Gram-neg_bact_OMP"/>
</dbReference>
<dbReference type="PRINTS" id="PR00182">
    <property type="entry name" value="ECOLNEIPORIN"/>
</dbReference>
<sequence>MQTRHIMAAVVIGSIASSAHAQSGVTLYGIIDDGIAYVNNIGGAHSVQASTANLYGNRFGLKGAEDLGQGLKAVFALEGGFNGFNGRQGQGSREFGRQAYVGLADTTYGTLTLGRQYDPIVDTVSNFSAQNEWATDYAAHPGDADNLDGDYRINNSVKYVSPTYRGLQLETLYGFSNQASTGGGEGFSNNRAYGVSLSYANGSLNLAAGYLKLDNPNAANNTNGAVSGDFGGTLYVSPQSGAAATSQQVVAAGGTYAIGKATLGAVYTNVKLTYLDQTSLHLDNYEINGQYQLTPALLLGLAYTYTDGKSDMLTGAQHPRFHQAEIGANYFLSRRTAVYLVGAFQQAAGDARSAEIAELDEASSTNRQVLVVAGIKHSF</sequence>
<evidence type="ECO:0000313" key="14">
    <source>
        <dbReference type="Proteomes" id="UP000001817"/>
    </source>
</evidence>
<dbReference type="GO" id="GO:0034220">
    <property type="term" value="P:monoatomic ion transmembrane transport"/>
    <property type="evidence" value="ECO:0007669"/>
    <property type="project" value="InterPro"/>
</dbReference>
<dbReference type="InterPro" id="IPR002299">
    <property type="entry name" value="Porin_Neis"/>
</dbReference>
<name>Q13J73_PARXL</name>
<dbReference type="eggNOG" id="COG3203">
    <property type="taxonomic scope" value="Bacteria"/>
</dbReference>
<dbReference type="Proteomes" id="UP000001817">
    <property type="component" value="Chromosome 2"/>
</dbReference>
<evidence type="ECO:0000256" key="8">
    <source>
        <dbReference type="ARBA" id="ARBA00023114"/>
    </source>
</evidence>
<protein>
    <submittedName>
        <fullName evidence="13">Outer membrane porin, OmpC family</fullName>
    </submittedName>
</protein>
<evidence type="ECO:0000256" key="1">
    <source>
        <dbReference type="ARBA" id="ARBA00004571"/>
    </source>
</evidence>
<dbReference type="Gene3D" id="2.40.160.10">
    <property type="entry name" value="Porin"/>
    <property type="match status" value="1"/>
</dbReference>
<gene>
    <name evidence="13" type="ORF">Bxe_B0061</name>
</gene>
<dbReference type="STRING" id="266265.Bxe_B0061"/>
<dbReference type="Pfam" id="PF13609">
    <property type="entry name" value="Porin_4"/>
    <property type="match status" value="1"/>
</dbReference>
<evidence type="ECO:0000256" key="7">
    <source>
        <dbReference type="ARBA" id="ARBA00023065"/>
    </source>
</evidence>
<dbReference type="OrthoDB" id="8982743at2"/>
<evidence type="ECO:0000256" key="9">
    <source>
        <dbReference type="ARBA" id="ARBA00023136"/>
    </source>
</evidence>
<dbReference type="PRINTS" id="PR00184">
    <property type="entry name" value="NEISSPPORIN"/>
</dbReference>
<evidence type="ECO:0000256" key="4">
    <source>
        <dbReference type="ARBA" id="ARBA00022452"/>
    </source>
</evidence>
<keyword evidence="5" id="KW-0812">Transmembrane</keyword>
<dbReference type="GO" id="GO:0015288">
    <property type="term" value="F:porin activity"/>
    <property type="evidence" value="ECO:0007669"/>
    <property type="project" value="UniProtKB-KW"/>
</dbReference>
<dbReference type="EMBL" id="CP000271">
    <property type="protein sequence ID" value="ABE35866.1"/>
    <property type="molecule type" value="Genomic_DNA"/>
</dbReference>
<accession>Q13J73</accession>
<keyword evidence="9" id="KW-0472">Membrane</keyword>
<evidence type="ECO:0000256" key="2">
    <source>
        <dbReference type="ARBA" id="ARBA00011233"/>
    </source>
</evidence>